<dbReference type="GO" id="GO:0004066">
    <property type="term" value="F:asparagine synthase (glutamine-hydrolyzing) activity"/>
    <property type="evidence" value="ECO:0007669"/>
    <property type="project" value="UniProtKB-EC"/>
</dbReference>
<sequence>MYADDLAAASAPWSGSFTAVRATPDTVEVVTDAAGACPVYTVRTPDGLVVWGSSSRALAGLNGARVDQRWLAAYIGDRHSAPTDLSAWEGVAPVPPGHRLLLTADDTRTEQWWRPVPLPREEALERIRTSLVEGVRARSHGLRMSTDLAGVDSSALAVLSAKFGPVTGVTAHPEDAPEEGDLGYARALSVPGLCLRLFPMGEDHLPFSTCAGGLPPTDEPPPSAVSWAAFSGQLHAVGQDTDGCHLTGDGGDNLFLPPPTHLLTLARQHRWVGLWRDACAWARLRRRSPWPYVRAALAGDANALSRSAPDPPPWLCVPPPERVQAAGADDALVRLVRSVARAAASDIQLADHVGVEQHNPYLDGAVLGAVVSLAPPDRFSAYRYKPALMDALGDLLPPVVRGRTTKGAFVRDYHRAVRVHLRSVLDMCDGPLADAGLVDPEKLRSAVRAAALGARVPWAHLVTSLGANLWWESVSRTPVCAWGMSGEVRA</sequence>
<dbReference type="GO" id="GO:0006529">
    <property type="term" value="P:asparagine biosynthetic process"/>
    <property type="evidence" value="ECO:0007669"/>
    <property type="project" value="InterPro"/>
</dbReference>
<dbReference type="Gene3D" id="3.40.50.620">
    <property type="entry name" value="HUPs"/>
    <property type="match status" value="1"/>
</dbReference>
<evidence type="ECO:0000259" key="1">
    <source>
        <dbReference type="Pfam" id="PF00733"/>
    </source>
</evidence>
<dbReference type="AlphaFoldDB" id="A0A841IMP9"/>
<dbReference type="EMBL" id="JACHJO010000004">
    <property type="protein sequence ID" value="MBB6119460.1"/>
    <property type="molecule type" value="Genomic_DNA"/>
</dbReference>
<feature type="domain" description="Asparagine synthetase" evidence="1">
    <location>
        <begin position="150"/>
        <end position="470"/>
    </location>
</feature>
<gene>
    <name evidence="2" type="ORF">FHS13_001409</name>
</gene>
<dbReference type="Gene3D" id="3.60.20.10">
    <property type="entry name" value="Glutamine Phosphoribosylpyrophosphate, subunit 1, domain 1"/>
    <property type="match status" value="1"/>
</dbReference>
<dbReference type="InterPro" id="IPR014729">
    <property type="entry name" value="Rossmann-like_a/b/a_fold"/>
</dbReference>
<dbReference type="InterPro" id="IPR029055">
    <property type="entry name" value="Ntn_hydrolases_N"/>
</dbReference>
<keyword evidence="3" id="KW-1185">Reference proteome</keyword>
<proteinExistence type="predicted"/>
<dbReference type="Proteomes" id="UP000536604">
    <property type="component" value="Unassembled WGS sequence"/>
</dbReference>
<name>A0A841IMP9_9ACTN</name>
<accession>A0A841IMP9</accession>
<reference evidence="2 3" key="1">
    <citation type="submission" date="2020-08" db="EMBL/GenBank/DDBJ databases">
        <title>Genomic Encyclopedia of Type Strains, Phase III (KMG-III): the genomes of soil and plant-associated and newly described type strains.</title>
        <authorList>
            <person name="Whitman W."/>
        </authorList>
    </citation>
    <scope>NUCLEOTIDE SEQUENCE [LARGE SCALE GENOMIC DNA]</scope>
    <source>
        <strain evidence="2 3">CECT 8712</strain>
    </source>
</reference>
<keyword evidence="2" id="KW-0436">Ligase</keyword>
<dbReference type="InterPro" id="IPR001962">
    <property type="entry name" value="Asn_synthase"/>
</dbReference>
<dbReference type="EC" id="6.3.5.4" evidence="2"/>
<organism evidence="2 3">
    <name type="scientific">Nocardiopsis algeriensis</name>
    <dbReference type="NCBI Taxonomy" id="1478215"/>
    <lineage>
        <taxon>Bacteria</taxon>
        <taxon>Bacillati</taxon>
        <taxon>Actinomycetota</taxon>
        <taxon>Actinomycetes</taxon>
        <taxon>Streptosporangiales</taxon>
        <taxon>Nocardiopsidaceae</taxon>
        <taxon>Nocardiopsis</taxon>
    </lineage>
</organism>
<dbReference type="Pfam" id="PF00733">
    <property type="entry name" value="Asn_synthase"/>
    <property type="match status" value="1"/>
</dbReference>
<dbReference type="SUPFAM" id="SSF52402">
    <property type="entry name" value="Adenine nucleotide alpha hydrolases-like"/>
    <property type="match status" value="1"/>
</dbReference>
<dbReference type="SUPFAM" id="SSF56235">
    <property type="entry name" value="N-terminal nucleophile aminohydrolases (Ntn hydrolases)"/>
    <property type="match status" value="1"/>
</dbReference>
<evidence type="ECO:0000313" key="3">
    <source>
        <dbReference type="Proteomes" id="UP000536604"/>
    </source>
</evidence>
<dbReference type="NCBIfam" id="NF033561">
    <property type="entry name" value="macrolact_Ik_Al"/>
    <property type="match status" value="1"/>
</dbReference>
<protein>
    <submittedName>
        <fullName evidence="2">Asparagine synthase (Glutamine-hydrolyzing)</fullName>
        <ecNumber evidence="2">6.3.5.4</ecNumber>
    </submittedName>
</protein>
<evidence type="ECO:0000313" key="2">
    <source>
        <dbReference type="EMBL" id="MBB6119460.1"/>
    </source>
</evidence>
<comment type="caution">
    <text evidence="2">The sequence shown here is derived from an EMBL/GenBank/DDBJ whole genome shotgun (WGS) entry which is preliminary data.</text>
</comment>